<comment type="similarity">
    <text evidence="2">Belongs to the rad17/RAD24 family.</text>
</comment>
<feature type="compositionally biased region" description="Basic and acidic residues" evidence="8">
    <location>
        <begin position="488"/>
        <end position="504"/>
    </location>
</feature>
<feature type="compositionally biased region" description="Acidic residues" evidence="8">
    <location>
        <begin position="221"/>
        <end position="240"/>
    </location>
</feature>
<dbReference type="SUPFAM" id="SSF52540">
    <property type="entry name" value="P-loop containing nucleoside triphosphate hydrolases"/>
    <property type="match status" value="1"/>
</dbReference>
<evidence type="ECO:0000256" key="8">
    <source>
        <dbReference type="SAM" id="MobiDB-lite"/>
    </source>
</evidence>
<evidence type="ECO:0000259" key="9">
    <source>
        <dbReference type="SMART" id="SM00382"/>
    </source>
</evidence>
<feature type="compositionally biased region" description="Basic residues" evidence="8">
    <location>
        <begin position="304"/>
        <end position="319"/>
    </location>
</feature>
<evidence type="ECO:0000256" key="1">
    <source>
        <dbReference type="ARBA" id="ARBA00004123"/>
    </source>
</evidence>
<feature type="compositionally biased region" description="Basic and acidic residues" evidence="8">
    <location>
        <begin position="92"/>
        <end position="110"/>
    </location>
</feature>
<feature type="region of interest" description="Disordered" evidence="8">
    <location>
        <begin position="844"/>
        <end position="876"/>
    </location>
</feature>
<keyword evidence="3" id="KW-0547">Nucleotide-binding</keyword>
<dbReference type="AlphaFoldDB" id="K8EF08"/>
<feature type="region of interest" description="Disordered" evidence="8">
    <location>
        <begin position="483"/>
        <end position="516"/>
    </location>
</feature>
<evidence type="ECO:0000313" key="11">
    <source>
        <dbReference type="Proteomes" id="UP000198341"/>
    </source>
</evidence>
<evidence type="ECO:0000256" key="7">
    <source>
        <dbReference type="ARBA" id="ARBA00023306"/>
    </source>
</evidence>
<dbReference type="Gene3D" id="3.40.50.300">
    <property type="entry name" value="P-loop containing nucleotide triphosphate hydrolases"/>
    <property type="match status" value="1"/>
</dbReference>
<dbReference type="InterPro" id="IPR004582">
    <property type="entry name" value="Checkpoint_prot_Rad17_Rad24"/>
</dbReference>
<dbReference type="Pfam" id="PF00004">
    <property type="entry name" value="AAA"/>
    <property type="match status" value="1"/>
</dbReference>
<dbReference type="InterPro" id="IPR003593">
    <property type="entry name" value="AAA+_ATPase"/>
</dbReference>
<dbReference type="InterPro" id="IPR003959">
    <property type="entry name" value="ATPase_AAA_core"/>
</dbReference>
<evidence type="ECO:0000313" key="10">
    <source>
        <dbReference type="EMBL" id="CCO16717.1"/>
    </source>
</evidence>
<dbReference type="GO" id="GO:0003682">
    <property type="term" value="F:chromatin binding"/>
    <property type="evidence" value="ECO:0007669"/>
    <property type="project" value="TreeGrafter"/>
</dbReference>
<dbReference type="GO" id="GO:0033314">
    <property type="term" value="P:mitotic DNA replication checkpoint signaling"/>
    <property type="evidence" value="ECO:0007669"/>
    <property type="project" value="TreeGrafter"/>
</dbReference>
<feature type="region of interest" description="Disordered" evidence="8">
    <location>
        <begin position="80"/>
        <end position="139"/>
    </location>
</feature>
<feature type="region of interest" description="Disordered" evidence="8">
    <location>
        <begin position="781"/>
        <end position="832"/>
    </location>
</feature>
<dbReference type="InterPro" id="IPR027417">
    <property type="entry name" value="P-loop_NTPase"/>
</dbReference>
<dbReference type="GO" id="GO:0003689">
    <property type="term" value="F:DNA clamp loader activity"/>
    <property type="evidence" value="ECO:0007669"/>
    <property type="project" value="TreeGrafter"/>
</dbReference>
<feature type="region of interest" description="Disordered" evidence="8">
    <location>
        <begin position="214"/>
        <end position="240"/>
    </location>
</feature>
<keyword evidence="11" id="KW-1185">Reference proteome</keyword>
<dbReference type="STRING" id="41875.K8EF08"/>
<dbReference type="PANTHER" id="PTHR12172">
    <property type="entry name" value="CELL CYCLE CHECKPOINT PROTEIN RAD17"/>
    <property type="match status" value="1"/>
</dbReference>
<dbReference type="GO" id="GO:0006281">
    <property type="term" value="P:DNA repair"/>
    <property type="evidence" value="ECO:0007669"/>
    <property type="project" value="InterPro"/>
</dbReference>
<feature type="domain" description="AAA+ ATPase" evidence="9">
    <location>
        <begin position="362"/>
        <end position="597"/>
    </location>
</feature>
<dbReference type="GO" id="GO:0005634">
    <property type="term" value="C:nucleus"/>
    <property type="evidence" value="ECO:0007669"/>
    <property type="project" value="UniProtKB-SubCell"/>
</dbReference>
<dbReference type="OrthoDB" id="9996895at2759"/>
<feature type="compositionally biased region" description="Basic residues" evidence="8">
    <location>
        <begin position="452"/>
        <end position="463"/>
    </location>
</feature>
<keyword evidence="4" id="KW-0227">DNA damage</keyword>
<keyword evidence="5" id="KW-0067">ATP-binding</keyword>
<keyword evidence="6" id="KW-0539">Nucleus</keyword>
<organism evidence="10 11">
    <name type="scientific">Bathycoccus prasinos</name>
    <dbReference type="NCBI Taxonomy" id="41875"/>
    <lineage>
        <taxon>Eukaryota</taxon>
        <taxon>Viridiplantae</taxon>
        <taxon>Chlorophyta</taxon>
        <taxon>Mamiellophyceae</taxon>
        <taxon>Mamiellales</taxon>
        <taxon>Bathycoccaceae</taxon>
        <taxon>Bathycoccus</taxon>
    </lineage>
</organism>
<feature type="region of interest" description="Disordered" evidence="8">
    <location>
        <begin position="441"/>
        <end position="463"/>
    </location>
</feature>
<comment type="subcellular location">
    <subcellularLocation>
        <location evidence="1">Nucleus</location>
    </subcellularLocation>
</comment>
<gene>
    <name evidence="10" type="ORF">Bathy05g00450</name>
</gene>
<dbReference type="eggNOG" id="KOG1968">
    <property type="taxonomic scope" value="Eukaryota"/>
</dbReference>
<dbReference type="GO" id="GO:0000077">
    <property type="term" value="P:DNA damage checkpoint signaling"/>
    <property type="evidence" value="ECO:0007669"/>
    <property type="project" value="TreeGrafter"/>
</dbReference>
<name>K8EF08_9CHLO</name>
<dbReference type="Proteomes" id="UP000198341">
    <property type="component" value="Chromosome 5"/>
</dbReference>
<dbReference type="RefSeq" id="XP_007513159.1">
    <property type="nucleotide sequence ID" value="XM_007513097.1"/>
</dbReference>
<evidence type="ECO:0000256" key="3">
    <source>
        <dbReference type="ARBA" id="ARBA00022741"/>
    </source>
</evidence>
<evidence type="ECO:0000256" key="6">
    <source>
        <dbReference type="ARBA" id="ARBA00023242"/>
    </source>
</evidence>
<dbReference type="PANTHER" id="PTHR12172:SF1">
    <property type="entry name" value="P-LOOP CONTAINING NUCLEOSIDE TRIPHOSPHATE HYDROLASES SUPERFAMILY PROTEIN"/>
    <property type="match status" value="1"/>
</dbReference>
<sequence>MMEKEEEKRPPKTTTLHPMFTTKEKKKEETNAYNNNNVENINDAKRVAEATIDLTKGGEQTDAKTTTNLNKDIQKFCCTKQEEEESSIVDLTQEKDNDDEKEKTKTEEQPPQKVHSFFQKRKPQAKSTATATDVPGASRKTPYEEAVKHLPPIHVNCPIRTVVGADAEDVMKGYGIAFENAVASAAERRRSLLKSSSASTGASFQWRYEIKSDDEKKDEEMSIETEEEEEEEEEETEPIDEYSRAIINRLESQFRAASKGTPWVEICKPTRASEALGSQNSQPADLCRNWLTNWKARIESNKNASKHTFRNARRQHKNNNHSDSEDSDAKWEREMGMELSDEEYDEEGEKNDGFGDGSGANIANGLIVFGDSGSGKTATIRAVASELGFSILEVNAGQNRTGRDILERFGESLQSKNLLNKRKKKETEEATIPTDINVDAKTTTMTSEEPKKKKKTANGKKAQKAVGNKTLFGFVKMKEATNGGVDDSIEKKKKEAAEQEKHQEQQQQQQQQKGAISANNTVVVFEDIDCLFSNEDEEAKDVDRGLIPAIATLLEAAKRPIVVVCKSEEMLDGDDGQLRQLTSLGTSTTRVGFEKPTVEELAKYLRLCCLAKAKASSPSEEKEKEKDDLYPLSTSKGSLSMSHCLKIAKLRKGDIRGALNDCEVMSAAPPGCGKSIAFKEKDLFAAGDDETTDDFLFDVALPLLNDAYSNGALPVAAVAFTEKISKDYEAKENAFVAKYAEKCDARFLEYSLKENEKREKAKAERRKKKLQALGLKESQVDPDITAWKDLEEEGGEEKNSEDPSAMEKEKEEEKQEERKVDSVKCTPVKNEQREKGAMVIVENEDNNDGEGRGVKEGTSPHFSQQNLDIPPSPLTSAPEVAEASVESAEFWETHVQRMNSVSNLSSIQTNFDALMRPKPFGANGVPLSVKPGVLARYIDYCDTFNSDTKETQFIDEDFLLTGGEPRKQFGDERKRVSSQCIDVGLQRFKENVVGTVLCEGGFTDAAAIDFTERARKEGEKKATSDENDILFRQREHATLLNPKLASSNSVSLATYVGFASKIAKARFQPTALDTPGKTRTRRAKLSMHLDKVVGVREQEQIANLSNFNR</sequence>
<accession>K8EF08</accession>
<reference evidence="10 11" key="1">
    <citation type="submission" date="2011-10" db="EMBL/GenBank/DDBJ databases">
        <authorList>
            <person name="Genoscope - CEA"/>
        </authorList>
    </citation>
    <scope>NUCLEOTIDE SEQUENCE [LARGE SCALE GENOMIC DNA]</scope>
    <source>
        <strain evidence="10 11">RCC 1105</strain>
    </source>
</reference>
<evidence type="ECO:0000256" key="4">
    <source>
        <dbReference type="ARBA" id="ARBA00022763"/>
    </source>
</evidence>
<evidence type="ECO:0000256" key="5">
    <source>
        <dbReference type="ARBA" id="ARBA00022840"/>
    </source>
</evidence>
<proteinExistence type="inferred from homology"/>
<feature type="compositionally biased region" description="Basic and acidic residues" evidence="8">
    <location>
        <begin position="320"/>
        <end position="331"/>
    </location>
</feature>
<dbReference type="GO" id="GO:0016887">
    <property type="term" value="F:ATP hydrolysis activity"/>
    <property type="evidence" value="ECO:0007669"/>
    <property type="project" value="InterPro"/>
</dbReference>
<protein>
    <recommendedName>
        <fullName evidence="9">AAA+ ATPase domain-containing protein</fullName>
    </recommendedName>
</protein>
<feature type="region of interest" description="Disordered" evidence="8">
    <location>
        <begin position="302"/>
        <end position="331"/>
    </location>
</feature>
<dbReference type="SMART" id="SM00382">
    <property type="entry name" value="AAA"/>
    <property type="match status" value="1"/>
</dbReference>
<evidence type="ECO:0000256" key="2">
    <source>
        <dbReference type="ARBA" id="ARBA00006168"/>
    </source>
</evidence>
<dbReference type="GO" id="GO:0005524">
    <property type="term" value="F:ATP binding"/>
    <property type="evidence" value="ECO:0007669"/>
    <property type="project" value="UniProtKB-KW"/>
</dbReference>
<dbReference type="EMBL" id="FO082274">
    <property type="protein sequence ID" value="CCO16717.1"/>
    <property type="molecule type" value="Genomic_DNA"/>
</dbReference>
<feature type="compositionally biased region" description="Basic and acidic residues" evidence="8">
    <location>
        <begin position="796"/>
        <end position="822"/>
    </location>
</feature>
<dbReference type="GeneID" id="19015549"/>
<dbReference type="KEGG" id="bpg:Bathy05g00450"/>
<keyword evidence="7" id="KW-0131">Cell cycle</keyword>